<protein>
    <submittedName>
        <fullName evidence="1">Uncharacterized protein</fullName>
    </submittedName>
</protein>
<keyword evidence="2" id="KW-1185">Reference proteome</keyword>
<accession>A0A5A7N5R2</accession>
<dbReference type="EMBL" id="BKCN01000005">
    <property type="protein sequence ID" value="GER03641.1"/>
    <property type="molecule type" value="Genomic_DNA"/>
</dbReference>
<evidence type="ECO:0000313" key="2">
    <source>
        <dbReference type="Proteomes" id="UP000324996"/>
    </source>
</evidence>
<sequence length="69" mass="8031">MTDKPWLQHYPQEIDWGQTIKARPLHDLLVDAAKEWPDHVHMASWGAISPIGKAPIWWSGRRKAFKSWG</sequence>
<comment type="caution">
    <text evidence="1">The sequence shown here is derived from an EMBL/GenBank/DDBJ whole genome shotgun (WGS) entry which is preliminary data.</text>
</comment>
<dbReference type="Proteomes" id="UP000324996">
    <property type="component" value="Unassembled WGS sequence"/>
</dbReference>
<dbReference type="RefSeq" id="WP_313979833.1">
    <property type="nucleotide sequence ID" value="NZ_BKCN01000005.1"/>
</dbReference>
<organism evidence="1 2">
    <name type="scientific">Iodidimonas nitroreducens</name>
    <dbReference type="NCBI Taxonomy" id="1236968"/>
    <lineage>
        <taxon>Bacteria</taxon>
        <taxon>Pseudomonadati</taxon>
        <taxon>Pseudomonadota</taxon>
        <taxon>Alphaproteobacteria</taxon>
        <taxon>Iodidimonadales</taxon>
        <taxon>Iodidimonadaceae</taxon>
        <taxon>Iodidimonas</taxon>
    </lineage>
</organism>
<evidence type="ECO:0000313" key="1">
    <source>
        <dbReference type="EMBL" id="GER03641.1"/>
    </source>
</evidence>
<gene>
    <name evidence="1" type="ORF">JCM17846_13230</name>
</gene>
<proteinExistence type="predicted"/>
<reference evidence="1 2" key="1">
    <citation type="submission" date="2019-09" db="EMBL/GenBank/DDBJ databases">
        <title>NBRP : Genome information of microbial organism related human and environment.</title>
        <authorList>
            <person name="Hattori M."/>
            <person name="Oshima K."/>
            <person name="Inaba H."/>
            <person name="Suda W."/>
            <person name="Sakamoto M."/>
            <person name="Iino T."/>
            <person name="Kitahara M."/>
            <person name="Oshida Y."/>
            <person name="Iida T."/>
            <person name="Kudo T."/>
            <person name="Itoh T."/>
            <person name="Ohkuma M."/>
        </authorList>
    </citation>
    <scope>NUCLEOTIDE SEQUENCE [LARGE SCALE GENOMIC DNA]</scope>
    <source>
        <strain evidence="1 2">Q-1</strain>
    </source>
</reference>
<name>A0A5A7N5R2_9PROT</name>
<dbReference type="AlphaFoldDB" id="A0A5A7N5R2"/>